<dbReference type="InterPro" id="IPR020946">
    <property type="entry name" value="Flavin_mOase-like"/>
</dbReference>
<dbReference type="Gene3D" id="3.50.50.60">
    <property type="entry name" value="FAD/NAD(P)-binding domain"/>
    <property type="match status" value="2"/>
</dbReference>
<dbReference type="GO" id="GO:0050660">
    <property type="term" value="F:flavin adenine dinucleotide binding"/>
    <property type="evidence" value="ECO:0007669"/>
    <property type="project" value="InterPro"/>
</dbReference>
<keyword evidence="7" id="KW-1185">Reference proteome</keyword>
<dbReference type="GO" id="GO:0050661">
    <property type="term" value="F:NADP binding"/>
    <property type="evidence" value="ECO:0007669"/>
    <property type="project" value="InterPro"/>
</dbReference>
<dbReference type="Pfam" id="PF00743">
    <property type="entry name" value="FMO-like"/>
    <property type="match status" value="1"/>
</dbReference>
<accession>A0A139HG35</accession>
<dbReference type="InterPro" id="IPR036188">
    <property type="entry name" value="FAD/NAD-bd_sf"/>
</dbReference>
<evidence type="ECO:0000256" key="2">
    <source>
        <dbReference type="ARBA" id="ARBA00022630"/>
    </source>
</evidence>
<evidence type="ECO:0000313" key="7">
    <source>
        <dbReference type="Proteomes" id="UP000070133"/>
    </source>
</evidence>
<dbReference type="OrthoDB" id="74360at2759"/>
<organism evidence="6 7">
    <name type="scientific">Pseudocercospora eumusae</name>
    <dbReference type="NCBI Taxonomy" id="321146"/>
    <lineage>
        <taxon>Eukaryota</taxon>
        <taxon>Fungi</taxon>
        <taxon>Dikarya</taxon>
        <taxon>Ascomycota</taxon>
        <taxon>Pezizomycotina</taxon>
        <taxon>Dothideomycetes</taxon>
        <taxon>Dothideomycetidae</taxon>
        <taxon>Mycosphaerellales</taxon>
        <taxon>Mycosphaerellaceae</taxon>
        <taxon>Pseudocercospora</taxon>
    </lineage>
</organism>
<evidence type="ECO:0008006" key="8">
    <source>
        <dbReference type="Google" id="ProtNLM"/>
    </source>
</evidence>
<keyword evidence="4" id="KW-0560">Oxidoreductase</keyword>
<gene>
    <name evidence="6" type="ORF">AC578_6625</name>
</gene>
<keyword evidence="5" id="KW-0812">Transmembrane</keyword>
<dbReference type="AlphaFoldDB" id="A0A139HG35"/>
<evidence type="ECO:0000256" key="3">
    <source>
        <dbReference type="ARBA" id="ARBA00022827"/>
    </source>
</evidence>
<proteinExistence type="inferred from homology"/>
<keyword evidence="5" id="KW-0472">Membrane</keyword>
<keyword evidence="3" id="KW-0274">FAD</keyword>
<feature type="transmembrane region" description="Helical" evidence="5">
    <location>
        <begin position="20"/>
        <end position="39"/>
    </location>
</feature>
<reference evidence="6 7" key="1">
    <citation type="submission" date="2015-07" db="EMBL/GenBank/DDBJ databases">
        <title>Comparative genomics of the Sigatoka disease complex on banana suggests a link between parallel evolutionary changes in Pseudocercospora fijiensis and Pseudocercospora eumusae and increased virulence on the banana host.</title>
        <authorList>
            <person name="Chang T.-C."/>
            <person name="Salvucci A."/>
            <person name="Crous P.W."/>
            <person name="Stergiopoulos I."/>
        </authorList>
    </citation>
    <scope>NUCLEOTIDE SEQUENCE [LARGE SCALE GENOMIC DNA]</scope>
    <source>
        <strain evidence="6 7">CBS 114824</strain>
    </source>
</reference>
<name>A0A139HG35_9PEZI</name>
<protein>
    <recommendedName>
        <fullName evidence="8">FAD/NAD(P)-binding domain-containing protein</fullName>
    </recommendedName>
</protein>
<dbReference type="InterPro" id="IPR051209">
    <property type="entry name" value="FAD-bind_Monooxygenase_sf"/>
</dbReference>
<comment type="similarity">
    <text evidence="1">Belongs to the FAD-binding monooxygenase family.</text>
</comment>
<evidence type="ECO:0000256" key="1">
    <source>
        <dbReference type="ARBA" id="ARBA00010139"/>
    </source>
</evidence>
<dbReference type="Proteomes" id="UP000070133">
    <property type="component" value="Unassembled WGS sequence"/>
</dbReference>
<evidence type="ECO:0000256" key="4">
    <source>
        <dbReference type="ARBA" id="ARBA00023002"/>
    </source>
</evidence>
<comment type="caution">
    <text evidence="6">The sequence shown here is derived from an EMBL/GenBank/DDBJ whole genome shotgun (WGS) entry which is preliminary data.</text>
</comment>
<dbReference type="PANTHER" id="PTHR42877">
    <property type="entry name" value="L-ORNITHINE N(5)-MONOOXYGENASE-RELATED"/>
    <property type="match status" value="1"/>
</dbReference>
<dbReference type="PANTHER" id="PTHR42877:SF4">
    <property type="entry name" value="FAD_NAD(P)-BINDING DOMAIN-CONTAINING PROTEIN-RELATED"/>
    <property type="match status" value="1"/>
</dbReference>
<dbReference type="GO" id="GO:0004499">
    <property type="term" value="F:N,N-dimethylaniline monooxygenase activity"/>
    <property type="evidence" value="ECO:0007669"/>
    <property type="project" value="InterPro"/>
</dbReference>
<sequence>MTADVPWPEVPIGNQNHANAAVVIIGGGISGMCVAIDLLRRNKCRNFIILEKSASLGGTWYDNKYPGCCCDVWSQLYSYSFAQNPSWTREYPGQEEILQYLLGVAQEFKLLQHFRFNSMVQHAKWDDSLKKWKVSVKTSPGSKEAEYNPEYEIKADFLVSAVGQLNVPQWPSIEGLDSFQGKKMHSARWDWSYDLKDKKIALIGNGCTAVQILPEIAKVAKQVTVFQRTPNWVVPRQDGPVSPLWRSIYKYVPGVMARKRASLMDFREWTHGFVGQPDGEVGQMFQQLSEEMMRAQLPDRPDLWEKLTPKYKLGCKRIIISDDYFPAINQSNVVLETRPISSIEGRAVKVVDSSSGAEQIVDAESDYDLVVCATGFKTVDFMHPIKLAGKNGREISEIWKDGAQALYGMAVEDMPNFGMLYGPNTNLGHNSIILMIEAQSRYINGLIKPVLDARKSGKALSLRPKKDVLVEFNKQIQKDLQSSSFNDPNCNSWYKNEAGLITNNWSRTVVEYQKMVENVNYDDFEADGATDLVSKKKSLHVGRVKEETSVSDRTLIMGAVASAAVVGGWLLRNSKYLQSVRAR</sequence>
<evidence type="ECO:0000256" key="5">
    <source>
        <dbReference type="SAM" id="Phobius"/>
    </source>
</evidence>
<keyword evidence="2" id="KW-0285">Flavoprotein</keyword>
<evidence type="ECO:0000313" key="6">
    <source>
        <dbReference type="EMBL" id="KXT01387.1"/>
    </source>
</evidence>
<keyword evidence="5" id="KW-1133">Transmembrane helix</keyword>
<dbReference type="EMBL" id="LFZN01000056">
    <property type="protein sequence ID" value="KXT01387.1"/>
    <property type="molecule type" value="Genomic_DNA"/>
</dbReference>
<dbReference type="SUPFAM" id="SSF51905">
    <property type="entry name" value="FAD/NAD(P)-binding domain"/>
    <property type="match status" value="2"/>
</dbReference>